<feature type="domain" description="MYND-type" evidence="7">
    <location>
        <begin position="22"/>
        <end position="62"/>
    </location>
</feature>
<dbReference type="SUPFAM" id="SSF57850">
    <property type="entry name" value="RING/U-box"/>
    <property type="match status" value="1"/>
</dbReference>
<evidence type="ECO:0000259" key="6">
    <source>
        <dbReference type="PROSITE" id="PS50089"/>
    </source>
</evidence>
<organism evidence="8 9">
    <name type="scientific">Dunaliella salina</name>
    <name type="common">Green alga</name>
    <name type="synonym">Protococcus salinus</name>
    <dbReference type="NCBI Taxonomy" id="3046"/>
    <lineage>
        <taxon>Eukaryota</taxon>
        <taxon>Viridiplantae</taxon>
        <taxon>Chlorophyta</taxon>
        <taxon>core chlorophytes</taxon>
        <taxon>Chlorophyceae</taxon>
        <taxon>CS clade</taxon>
        <taxon>Chlamydomonadales</taxon>
        <taxon>Dunaliellaceae</taxon>
        <taxon>Dunaliella</taxon>
    </lineage>
</organism>
<keyword evidence="1" id="KW-0479">Metal-binding</keyword>
<dbReference type="PROSITE" id="PS50865">
    <property type="entry name" value="ZF_MYND_2"/>
    <property type="match status" value="1"/>
</dbReference>
<dbReference type="PROSITE" id="PS01360">
    <property type="entry name" value="ZF_MYND_1"/>
    <property type="match status" value="1"/>
</dbReference>
<protein>
    <submittedName>
        <fullName evidence="8">Uncharacterized protein</fullName>
    </submittedName>
</protein>
<evidence type="ECO:0000256" key="4">
    <source>
        <dbReference type="PROSITE-ProRule" id="PRU00134"/>
    </source>
</evidence>
<evidence type="ECO:0000313" key="9">
    <source>
        <dbReference type="Proteomes" id="UP000815325"/>
    </source>
</evidence>
<reference evidence="8" key="1">
    <citation type="submission" date="2017-08" db="EMBL/GenBank/DDBJ databases">
        <authorList>
            <person name="Polle J.E."/>
            <person name="Barry K."/>
            <person name="Cushman J."/>
            <person name="Schmutz J."/>
            <person name="Tran D."/>
            <person name="Hathwaick L.T."/>
            <person name="Yim W.C."/>
            <person name="Jenkins J."/>
            <person name="Mckie-Krisberg Z.M."/>
            <person name="Prochnik S."/>
            <person name="Lindquist E."/>
            <person name="Dockter R.B."/>
            <person name="Adam C."/>
            <person name="Molina H."/>
            <person name="Bunkerborg J."/>
            <person name="Jin E."/>
            <person name="Buchheim M."/>
            <person name="Magnuson J."/>
        </authorList>
    </citation>
    <scope>NUCLEOTIDE SEQUENCE</scope>
    <source>
        <strain evidence="8">CCAP 19/18</strain>
    </source>
</reference>
<comment type="caution">
    <text evidence="8">The sequence shown here is derived from an EMBL/GenBank/DDBJ whole genome shotgun (WGS) entry which is preliminary data.</text>
</comment>
<dbReference type="Gene3D" id="3.30.40.10">
    <property type="entry name" value="Zinc/RING finger domain, C3HC4 (zinc finger)"/>
    <property type="match status" value="1"/>
</dbReference>
<dbReference type="EMBL" id="MU069478">
    <property type="protein sequence ID" value="KAF5841729.1"/>
    <property type="molecule type" value="Genomic_DNA"/>
</dbReference>
<dbReference type="SUPFAM" id="SSF144232">
    <property type="entry name" value="HIT/MYND zinc finger-like"/>
    <property type="match status" value="1"/>
</dbReference>
<keyword evidence="3" id="KW-0862">Zinc</keyword>
<proteinExistence type="predicted"/>
<evidence type="ECO:0000256" key="5">
    <source>
        <dbReference type="SAM" id="MobiDB-lite"/>
    </source>
</evidence>
<keyword evidence="2 4" id="KW-0863">Zinc-finger</keyword>
<dbReference type="Pfam" id="PF01753">
    <property type="entry name" value="zf-MYND"/>
    <property type="match status" value="1"/>
</dbReference>
<dbReference type="PROSITE" id="PS50089">
    <property type="entry name" value="ZF_RING_2"/>
    <property type="match status" value="1"/>
</dbReference>
<dbReference type="InterPro" id="IPR001841">
    <property type="entry name" value="Znf_RING"/>
</dbReference>
<dbReference type="SMART" id="SM00184">
    <property type="entry name" value="RING"/>
    <property type="match status" value="1"/>
</dbReference>
<accession>A0ABQ7H4F0</accession>
<sequence>MFTPGLHCYYQAGPGGGNRKICARCNQPTPPGLPLRCSGCKQVYYCSQDCQRKAWPDHKGSCKAMSNSAQPSQPAEPQAPASLPELATQAAAGKEEPKTFQDALAMYLEQNAASRSDKMEATFETAVMQFVKGNYPTAIAQLQTVQSKEPGDSDKAMGHLRESVKIREQTAAYEQTSLIIILQSCYVCWQAAYEQSLEVFELVEDADKVSKVLINLSNMCEMQIKTVVARRQAAEYRTRLAAFMAGRGLKAPESSCPVCSTPQALQEPTKDDDKELVVLSCAHSLHNKCWESWVAEKSQAGKDICCPTCSEVVPVFVVN</sequence>
<feature type="region of interest" description="Disordered" evidence="5">
    <location>
        <begin position="61"/>
        <end position="82"/>
    </location>
</feature>
<evidence type="ECO:0000259" key="7">
    <source>
        <dbReference type="PROSITE" id="PS50865"/>
    </source>
</evidence>
<dbReference type="Gene3D" id="6.10.140.2220">
    <property type="match status" value="1"/>
</dbReference>
<keyword evidence="9" id="KW-1185">Reference proteome</keyword>
<name>A0ABQ7H4F0_DUNSA</name>
<feature type="compositionally biased region" description="Low complexity" evidence="5">
    <location>
        <begin position="68"/>
        <end position="82"/>
    </location>
</feature>
<evidence type="ECO:0000256" key="1">
    <source>
        <dbReference type="ARBA" id="ARBA00022723"/>
    </source>
</evidence>
<dbReference type="InterPro" id="IPR013083">
    <property type="entry name" value="Znf_RING/FYVE/PHD"/>
</dbReference>
<feature type="domain" description="RING-type" evidence="6">
    <location>
        <begin position="256"/>
        <end position="310"/>
    </location>
</feature>
<evidence type="ECO:0000256" key="2">
    <source>
        <dbReference type="ARBA" id="ARBA00022771"/>
    </source>
</evidence>
<gene>
    <name evidence="8" type="ORF">DUNSADRAFT_11509</name>
</gene>
<evidence type="ECO:0000256" key="3">
    <source>
        <dbReference type="ARBA" id="ARBA00022833"/>
    </source>
</evidence>
<dbReference type="InterPro" id="IPR002893">
    <property type="entry name" value="Znf_MYND"/>
</dbReference>
<evidence type="ECO:0000313" key="8">
    <source>
        <dbReference type="EMBL" id="KAF5841729.1"/>
    </source>
</evidence>
<dbReference type="Proteomes" id="UP000815325">
    <property type="component" value="Unassembled WGS sequence"/>
</dbReference>